<dbReference type="PROSITE" id="PS50110">
    <property type="entry name" value="RESPONSE_REGULATORY"/>
    <property type="match status" value="1"/>
</dbReference>
<proteinExistence type="predicted"/>
<dbReference type="Pfam" id="PF02518">
    <property type="entry name" value="HATPase_c"/>
    <property type="match status" value="1"/>
</dbReference>
<evidence type="ECO:0000256" key="3">
    <source>
        <dbReference type="ARBA" id="ARBA00022553"/>
    </source>
</evidence>
<dbReference type="SMART" id="SM00448">
    <property type="entry name" value="REC"/>
    <property type="match status" value="1"/>
</dbReference>
<accession>A0A1H4GYN8</accession>
<feature type="transmembrane region" description="Helical" evidence="6">
    <location>
        <begin position="351"/>
        <end position="368"/>
    </location>
</feature>
<evidence type="ECO:0000256" key="1">
    <source>
        <dbReference type="ARBA" id="ARBA00000085"/>
    </source>
</evidence>
<dbReference type="PROSITE" id="PS50109">
    <property type="entry name" value="HIS_KIN"/>
    <property type="match status" value="1"/>
</dbReference>
<evidence type="ECO:0000256" key="5">
    <source>
        <dbReference type="PROSITE-ProRule" id="PRU00169"/>
    </source>
</evidence>
<dbReference type="Gene3D" id="2.60.40.2380">
    <property type="match status" value="1"/>
</dbReference>
<evidence type="ECO:0000313" key="10">
    <source>
        <dbReference type="EMBL" id="SEB14210.1"/>
    </source>
</evidence>
<dbReference type="InterPro" id="IPR003661">
    <property type="entry name" value="HisK_dim/P_dom"/>
</dbReference>
<keyword evidence="6" id="KW-0472">Membrane</keyword>
<dbReference type="GO" id="GO:0000155">
    <property type="term" value="F:phosphorelay sensor kinase activity"/>
    <property type="evidence" value="ECO:0007669"/>
    <property type="project" value="InterPro"/>
</dbReference>
<feature type="transmembrane region" description="Helical" evidence="6">
    <location>
        <begin position="234"/>
        <end position="254"/>
    </location>
</feature>
<dbReference type="Gene3D" id="1.10.287.130">
    <property type="match status" value="1"/>
</dbReference>
<feature type="modified residue" description="4-aspartylphosphate" evidence="5">
    <location>
        <position position="700"/>
    </location>
</feature>
<evidence type="ECO:0000256" key="2">
    <source>
        <dbReference type="ARBA" id="ARBA00012438"/>
    </source>
</evidence>
<feature type="transmembrane region" description="Helical" evidence="6">
    <location>
        <begin position="294"/>
        <end position="313"/>
    </location>
</feature>
<dbReference type="PANTHER" id="PTHR45339">
    <property type="entry name" value="HYBRID SIGNAL TRANSDUCTION HISTIDINE KINASE J"/>
    <property type="match status" value="1"/>
</dbReference>
<dbReference type="Proteomes" id="UP000199397">
    <property type="component" value="Unassembled WGS sequence"/>
</dbReference>
<feature type="domain" description="Response regulatory" evidence="9">
    <location>
        <begin position="648"/>
        <end position="765"/>
    </location>
</feature>
<dbReference type="PANTHER" id="PTHR45339:SF1">
    <property type="entry name" value="HYBRID SIGNAL TRANSDUCTION HISTIDINE KINASE J"/>
    <property type="match status" value="1"/>
</dbReference>
<dbReference type="InterPro" id="IPR011623">
    <property type="entry name" value="7TMR_DISM_rcpt_extracell_dom1"/>
</dbReference>
<dbReference type="Pfam" id="PF00512">
    <property type="entry name" value="HisKA"/>
    <property type="match status" value="1"/>
</dbReference>
<keyword evidence="6" id="KW-1133">Transmembrane helix</keyword>
<dbReference type="OrthoDB" id="9797243at2"/>
<dbReference type="InterPro" id="IPR011006">
    <property type="entry name" value="CheY-like_superfamily"/>
</dbReference>
<keyword evidence="3 5" id="KW-0597">Phosphoprotein</keyword>
<feature type="chain" id="PRO_5011433698" description="histidine kinase" evidence="7">
    <location>
        <begin position="22"/>
        <end position="771"/>
    </location>
</feature>
<evidence type="ECO:0000256" key="6">
    <source>
        <dbReference type="SAM" id="Phobius"/>
    </source>
</evidence>
<feature type="transmembrane region" description="Helical" evidence="6">
    <location>
        <begin position="325"/>
        <end position="345"/>
    </location>
</feature>
<comment type="catalytic activity">
    <reaction evidence="1">
        <text>ATP + protein L-histidine = ADP + protein N-phospho-L-histidine.</text>
        <dbReference type="EC" id="2.7.13.3"/>
    </reaction>
</comment>
<dbReference type="EMBL" id="FNQP01000049">
    <property type="protein sequence ID" value="SEB14210.1"/>
    <property type="molecule type" value="Genomic_DNA"/>
</dbReference>
<feature type="transmembrane region" description="Helical" evidence="6">
    <location>
        <begin position="204"/>
        <end position="228"/>
    </location>
</feature>
<dbReference type="InterPro" id="IPR036097">
    <property type="entry name" value="HisK_dim/P_sf"/>
</dbReference>
<dbReference type="AlphaFoldDB" id="A0A1H4GYN8"/>
<keyword evidence="10" id="KW-0808">Transferase</keyword>
<dbReference type="InterPro" id="IPR003594">
    <property type="entry name" value="HATPase_dom"/>
</dbReference>
<keyword evidence="11" id="KW-1185">Reference proteome</keyword>
<keyword evidence="6" id="KW-0812">Transmembrane</keyword>
<dbReference type="SUPFAM" id="SSF55874">
    <property type="entry name" value="ATPase domain of HSP90 chaperone/DNA topoisomerase II/histidine kinase"/>
    <property type="match status" value="1"/>
</dbReference>
<name>A0A1H4GYN8_9GAMM</name>
<dbReference type="SUPFAM" id="SSF52172">
    <property type="entry name" value="CheY-like"/>
    <property type="match status" value="1"/>
</dbReference>
<dbReference type="Gene3D" id="3.30.565.10">
    <property type="entry name" value="Histidine kinase-like ATPase, C-terminal domain"/>
    <property type="match status" value="1"/>
</dbReference>
<dbReference type="CDD" id="cd00082">
    <property type="entry name" value="HisKA"/>
    <property type="match status" value="1"/>
</dbReference>
<dbReference type="InterPro" id="IPR001789">
    <property type="entry name" value="Sig_transdc_resp-reg_receiver"/>
</dbReference>
<evidence type="ECO:0000259" key="9">
    <source>
        <dbReference type="PROSITE" id="PS50110"/>
    </source>
</evidence>
<dbReference type="EC" id="2.7.13.3" evidence="2"/>
<dbReference type="Pfam" id="PF07695">
    <property type="entry name" value="7TMR-DISM_7TM"/>
    <property type="match status" value="1"/>
</dbReference>
<dbReference type="STRING" id="525918.SAMN05660964_03792"/>
<dbReference type="InterPro" id="IPR004358">
    <property type="entry name" value="Sig_transdc_His_kin-like_C"/>
</dbReference>
<dbReference type="CDD" id="cd16922">
    <property type="entry name" value="HATPase_EvgS-ArcB-TorS-like"/>
    <property type="match status" value="1"/>
</dbReference>
<dbReference type="SMART" id="SM00388">
    <property type="entry name" value="HisKA"/>
    <property type="match status" value="1"/>
</dbReference>
<dbReference type="SUPFAM" id="SSF47384">
    <property type="entry name" value="Homodimeric domain of signal transducing histidine kinase"/>
    <property type="match status" value="1"/>
</dbReference>
<feature type="transmembrane region" description="Helical" evidence="6">
    <location>
        <begin position="172"/>
        <end position="197"/>
    </location>
</feature>
<dbReference type="FunFam" id="3.30.565.10:FF:000010">
    <property type="entry name" value="Sensor histidine kinase RcsC"/>
    <property type="match status" value="1"/>
</dbReference>
<dbReference type="Pfam" id="PF07696">
    <property type="entry name" value="7TMR-DISMED2"/>
    <property type="match status" value="1"/>
</dbReference>
<dbReference type="Gene3D" id="3.40.50.2300">
    <property type="match status" value="1"/>
</dbReference>
<evidence type="ECO:0000313" key="11">
    <source>
        <dbReference type="Proteomes" id="UP000199397"/>
    </source>
</evidence>
<evidence type="ECO:0000256" key="7">
    <source>
        <dbReference type="SAM" id="SignalP"/>
    </source>
</evidence>
<dbReference type="CDD" id="cd17546">
    <property type="entry name" value="REC_hyHK_CKI1_RcsC-like"/>
    <property type="match status" value="1"/>
</dbReference>
<keyword evidence="10" id="KW-0418">Kinase</keyword>
<reference evidence="10 11" key="1">
    <citation type="submission" date="2016-10" db="EMBL/GenBank/DDBJ databases">
        <authorList>
            <person name="de Groot N.N."/>
        </authorList>
    </citation>
    <scope>NUCLEOTIDE SEQUENCE [LARGE SCALE GENOMIC DNA]</scope>
    <source>
        <strain evidence="10 11">DSM 21228</strain>
    </source>
</reference>
<dbReference type="PRINTS" id="PR00344">
    <property type="entry name" value="BCTRLSENSOR"/>
</dbReference>
<dbReference type="SMART" id="SM00387">
    <property type="entry name" value="HATPase_c"/>
    <property type="match status" value="1"/>
</dbReference>
<keyword evidence="4" id="KW-0902">Two-component regulatory system</keyword>
<dbReference type="Pfam" id="PF00072">
    <property type="entry name" value="Response_reg"/>
    <property type="match status" value="1"/>
</dbReference>
<feature type="domain" description="Histidine kinase" evidence="8">
    <location>
        <begin position="398"/>
        <end position="619"/>
    </location>
</feature>
<keyword evidence="7" id="KW-0732">Signal</keyword>
<feature type="signal peptide" evidence="7">
    <location>
        <begin position="1"/>
        <end position="21"/>
    </location>
</feature>
<gene>
    <name evidence="10" type="ORF">SAMN05660964_03792</name>
</gene>
<evidence type="ECO:0000256" key="4">
    <source>
        <dbReference type="ARBA" id="ARBA00023012"/>
    </source>
</evidence>
<organism evidence="10 11">
    <name type="scientific">Thiothrix caldifontis</name>
    <dbReference type="NCBI Taxonomy" id="525918"/>
    <lineage>
        <taxon>Bacteria</taxon>
        <taxon>Pseudomonadati</taxon>
        <taxon>Pseudomonadota</taxon>
        <taxon>Gammaproteobacteria</taxon>
        <taxon>Thiotrichales</taxon>
        <taxon>Thiotrichaceae</taxon>
        <taxon>Thiothrix</taxon>
    </lineage>
</organism>
<dbReference type="InterPro" id="IPR005467">
    <property type="entry name" value="His_kinase_dom"/>
</dbReference>
<feature type="transmembrane region" description="Helical" evidence="6">
    <location>
        <begin position="266"/>
        <end position="288"/>
    </location>
</feature>
<dbReference type="InterPro" id="IPR011622">
    <property type="entry name" value="7TMR_DISM_rcpt_extracell_dom2"/>
</dbReference>
<dbReference type="InterPro" id="IPR036890">
    <property type="entry name" value="HATPase_C_sf"/>
</dbReference>
<sequence>MKKYLFLSVLIWCCSVEIAWAAPLVLDDYVNQVVFPDIMVLEDTSGKLRFADVLLEAHQDRFKPVSRGVHNLGHTRSTWWIRFEIEQHGTTQRILLLEAQNDYTINVFAIPLAKPAEVMVLPRVKGLMNPVYALDLSANQTQQVYVQITSYFSPLSFRLSIAPQEYTAVDNVFQVALLMLAMGGILALAAYNLFLYVGFRESSYLWLVAFIITLCSELALLNGTLYWLVYSEEWYQRLIVLPSLLTIVTALGFFRQLMHTPQLVPLLDKSIIVSIGIGLLLIVLSPVLPITSAWVAGLGIFILIMAVTTTIQVAQRGYRLARSFIYALLVLILSTLPVILMGLGIIANEFYALYFIHFGFLGFVLLLSQTQIEHTRGLREDSERAIAASQAKTEFLATMSHELRTPMNAVVGLGTLLRMTPLNTEQRDYLGKLEVSSRYMMRLIDDILDFSRIEQRGLVVASEPFSLHALLDDVAQLLQNQAQRKGITFECYTLFTEGTWVRGDATRLSQILLNLVGNAIKFTEQGRVTLAVTEQASQTVDTLSLLFEVADTGQGISVEQLKKLFQPFVQGEGNSPKSGGFGLGLVISQRLVEAMGGTLQVESKVGEGSRFYFTLHFAKAADNTANTVGLTPPAPAATPALSDNSSKRILLVDDDELNRFVASHLLTTMGLHVTLASDGQEALDRVETQGEQPFDLVLMDVSMPGVDGYAATRQLRAMGYQFPIIALTAHAVEGERERCEAAGMNDFFTKPFELHELEQMVSKWVMNKERG</sequence>
<protein>
    <recommendedName>
        <fullName evidence="2">histidine kinase</fullName>
        <ecNumber evidence="2">2.7.13.3</ecNumber>
    </recommendedName>
</protein>
<evidence type="ECO:0000259" key="8">
    <source>
        <dbReference type="PROSITE" id="PS50109"/>
    </source>
</evidence>